<dbReference type="AlphaFoldDB" id="A0A3E0U5K3"/>
<dbReference type="PANTHER" id="PTHR43213">
    <property type="entry name" value="BIFUNCTIONAL DTTP/UTP PYROPHOSPHATASE/METHYLTRANSFERASE PROTEIN-RELATED"/>
    <property type="match status" value="1"/>
</dbReference>
<dbReference type="CDD" id="cd00555">
    <property type="entry name" value="Maf"/>
    <property type="match status" value="1"/>
</dbReference>
<reference evidence="6" key="1">
    <citation type="submission" date="2018-08" db="EMBL/GenBank/DDBJ databases">
        <title>Thalassotalea euphylliae genome.</title>
        <authorList>
            <person name="Summers S."/>
            <person name="Rice S.A."/>
            <person name="Freckelton M.L."/>
            <person name="Nedved B.T."/>
            <person name="Hadfield M.G."/>
        </authorList>
    </citation>
    <scope>NUCLEOTIDE SEQUENCE [LARGE SCALE GENOMIC DNA]</scope>
    <source>
        <strain evidence="6">H3</strain>
    </source>
</reference>
<comment type="function">
    <text evidence="4">Nucleoside triphosphate pyrophosphatase that hydrolyzes dTTP and UTP. May have a dual role in cell division arrest and in preventing the incorporation of modified nucleotides into cellular nucleic acids.</text>
</comment>
<evidence type="ECO:0000313" key="6">
    <source>
        <dbReference type="Proteomes" id="UP000256899"/>
    </source>
</evidence>
<dbReference type="InterPro" id="IPR029001">
    <property type="entry name" value="ITPase-like_fam"/>
</dbReference>
<comment type="similarity">
    <text evidence="4">Belongs to the Maf family. YhdE subfamily.</text>
</comment>
<comment type="caution">
    <text evidence="4">Lacks conserved residue(s) required for the propagation of feature annotation.</text>
</comment>
<dbReference type="GO" id="GO:0036218">
    <property type="term" value="F:dTTP diphosphatase activity"/>
    <property type="evidence" value="ECO:0007669"/>
    <property type="project" value="RHEA"/>
</dbReference>
<evidence type="ECO:0000256" key="2">
    <source>
        <dbReference type="ARBA" id="ARBA00022801"/>
    </source>
</evidence>
<evidence type="ECO:0000313" key="5">
    <source>
        <dbReference type="EMBL" id="REL31833.1"/>
    </source>
</evidence>
<dbReference type="HAMAP" id="MF_00528">
    <property type="entry name" value="Maf"/>
    <property type="match status" value="1"/>
</dbReference>
<proteinExistence type="inferred from homology"/>
<sequence>MTQPELILASQSPRRKALLSQLGYQFSCLPADIDESVLADESASDYVHRLAIAKAQTAFAAAQEKQLSQGELVVLGSDTNVVFDNHILGKPESFEDFVSVMTMLSGERHQVLTSIAALSESEVQAQVIVTDVWFKQLSSKEISDYWQTGEPQDKAGGYGIQGIGGQFVSKLDGSFFAVVGLPLYETSLLLNKFGVTGHVSP</sequence>
<feature type="active site" description="Proton acceptor" evidence="4">
    <location>
        <position position="78"/>
    </location>
</feature>
<keyword evidence="4" id="KW-0963">Cytoplasm</keyword>
<evidence type="ECO:0000256" key="4">
    <source>
        <dbReference type="HAMAP-Rule" id="MF_00528"/>
    </source>
</evidence>
<evidence type="ECO:0000256" key="3">
    <source>
        <dbReference type="ARBA" id="ARBA00023080"/>
    </source>
</evidence>
<feature type="site" description="Important for substrate specificity" evidence="4">
    <location>
        <position position="161"/>
    </location>
</feature>
<dbReference type="GO" id="GO:0009117">
    <property type="term" value="P:nucleotide metabolic process"/>
    <property type="evidence" value="ECO:0007669"/>
    <property type="project" value="UniProtKB-KW"/>
</dbReference>
<dbReference type="EC" id="3.6.1.9" evidence="4"/>
<comment type="catalytic activity">
    <reaction evidence="4">
        <text>dTTP + H2O = dTMP + diphosphate + H(+)</text>
        <dbReference type="Rhea" id="RHEA:28534"/>
        <dbReference type="ChEBI" id="CHEBI:15377"/>
        <dbReference type="ChEBI" id="CHEBI:15378"/>
        <dbReference type="ChEBI" id="CHEBI:33019"/>
        <dbReference type="ChEBI" id="CHEBI:37568"/>
        <dbReference type="ChEBI" id="CHEBI:63528"/>
        <dbReference type="EC" id="3.6.1.9"/>
    </reaction>
</comment>
<gene>
    <name evidence="5" type="ORF">DXX94_14515</name>
</gene>
<keyword evidence="3 4" id="KW-0546">Nucleotide metabolism</keyword>
<comment type="subcellular location">
    <subcellularLocation>
        <location evidence="4">Cytoplasm</location>
    </subcellularLocation>
</comment>
<dbReference type="RefSeq" id="WP_116016972.1">
    <property type="nucleotide sequence ID" value="NZ_QUOT01000001.1"/>
</dbReference>
<name>A0A3E0U5K3_9GAMM</name>
<feature type="site" description="Important for substrate specificity" evidence="4">
    <location>
        <position position="79"/>
    </location>
</feature>
<organism evidence="5 6">
    <name type="scientific">Thalassotalea euphylliae</name>
    <dbReference type="NCBI Taxonomy" id="1655234"/>
    <lineage>
        <taxon>Bacteria</taxon>
        <taxon>Pseudomonadati</taxon>
        <taxon>Pseudomonadota</taxon>
        <taxon>Gammaproteobacteria</taxon>
        <taxon>Alteromonadales</taxon>
        <taxon>Colwelliaceae</taxon>
        <taxon>Thalassotalea</taxon>
    </lineage>
</organism>
<accession>A0A3E0U5K3</accession>
<dbReference type="GO" id="GO:0036221">
    <property type="term" value="F:UTP diphosphatase activity"/>
    <property type="evidence" value="ECO:0007669"/>
    <property type="project" value="RHEA"/>
</dbReference>
<dbReference type="Gene3D" id="3.90.950.10">
    <property type="match status" value="1"/>
</dbReference>
<keyword evidence="2 4" id="KW-0378">Hydrolase</keyword>
<comment type="caution">
    <text evidence="5">The sequence shown here is derived from an EMBL/GenBank/DDBJ whole genome shotgun (WGS) entry which is preliminary data.</text>
</comment>
<evidence type="ECO:0000256" key="1">
    <source>
        <dbReference type="ARBA" id="ARBA00001968"/>
    </source>
</evidence>
<dbReference type="SUPFAM" id="SSF52972">
    <property type="entry name" value="ITPase-like"/>
    <property type="match status" value="1"/>
</dbReference>
<dbReference type="InterPro" id="IPR003697">
    <property type="entry name" value="Maf-like"/>
</dbReference>
<dbReference type="NCBIfam" id="TIGR00172">
    <property type="entry name" value="maf"/>
    <property type="match status" value="1"/>
</dbReference>
<comment type="catalytic activity">
    <reaction evidence="4">
        <text>UTP + H2O = UMP + diphosphate + H(+)</text>
        <dbReference type="Rhea" id="RHEA:29395"/>
        <dbReference type="ChEBI" id="CHEBI:15377"/>
        <dbReference type="ChEBI" id="CHEBI:15378"/>
        <dbReference type="ChEBI" id="CHEBI:33019"/>
        <dbReference type="ChEBI" id="CHEBI:46398"/>
        <dbReference type="ChEBI" id="CHEBI:57865"/>
        <dbReference type="EC" id="3.6.1.9"/>
    </reaction>
</comment>
<dbReference type="PANTHER" id="PTHR43213:SF5">
    <property type="entry name" value="BIFUNCTIONAL DTTP_UTP PYROPHOSPHATASE_METHYLTRANSFERASE PROTEIN-RELATED"/>
    <property type="match status" value="1"/>
</dbReference>
<dbReference type="GO" id="GO:0005737">
    <property type="term" value="C:cytoplasm"/>
    <property type="evidence" value="ECO:0007669"/>
    <property type="project" value="UniProtKB-SubCell"/>
</dbReference>
<comment type="cofactor">
    <cofactor evidence="1 4">
        <name>a divalent metal cation</name>
        <dbReference type="ChEBI" id="CHEBI:60240"/>
    </cofactor>
</comment>
<keyword evidence="6" id="KW-1185">Reference proteome</keyword>
<dbReference type="Proteomes" id="UP000256899">
    <property type="component" value="Unassembled WGS sequence"/>
</dbReference>
<dbReference type="EMBL" id="QUOT01000001">
    <property type="protein sequence ID" value="REL31833.1"/>
    <property type="molecule type" value="Genomic_DNA"/>
</dbReference>
<feature type="site" description="Important for substrate specificity" evidence="4">
    <location>
        <position position="14"/>
    </location>
</feature>
<dbReference type="PIRSF" id="PIRSF006305">
    <property type="entry name" value="Maf"/>
    <property type="match status" value="1"/>
</dbReference>
<dbReference type="Pfam" id="PF02545">
    <property type="entry name" value="Maf"/>
    <property type="match status" value="1"/>
</dbReference>
<protein>
    <recommendedName>
        <fullName evidence="4">dTTP/UTP pyrophosphatase</fullName>
        <shortName evidence="4">dTTPase/UTPase</shortName>
        <ecNumber evidence="4">3.6.1.9</ecNumber>
    </recommendedName>
    <alternativeName>
        <fullName evidence="4">Nucleoside triphosphate pyrophosphatase</fullName>
    </alternativeName>
    <alternativeName>
        <fullName evidence="4">Nucleotide pyrophosphatase</fullName>
        <shortName evidence="4">Nucleotide PPase</shortName>
    </alternativeName>
</protein>